<evidence type="ECO:0000256" key="8">
    <source>
        <dbReference type="SAM" id="MobiDB-lite"/>
    </source>
</evidence>
<keyword evidence="10" id="KW-1185">Reference proteome</keyword>
<dbReference type="GO" id="GO:0016684">
    <property type="term" value="F:oxidoreductase activity, acting on peroxide as acceptor"/>
    <property type="evidence" value="ECO:0007669"/>
    <property type="project" value="TreeGrafter"/>
</dbReference>
<feature type="region of interest" description="Disordered" evidence="8">
    <location>
        <begin position="548"/>
        <end position="578"/>
    </location>
</feature>
<sequence>MGSGDCGNCGIAIHSATLRKSTLASVLWKHSSEECRIAHPIVKCTYCRTEFQQESKTNTICKKCAQNVKLYGTPKPCQYCNIIAAFIGNKCQRCTNSEKKYGPPLSCEQCKQQCAFDRKDDRKKVDGKLLCWLCTLSYKRGLQKTKEQRQHLSSSSRTSLQEKEQFSRLSRPGGASHYNSQKTLSTSSIQNEIPKKKPKFEAISANGDSFSPDLALDSPGTDHFVIIAQLKEEVATLKKMLHQKDQMILEKEKKYAQPYVLPVLDDCWSPRNGSRQITELKADLQYQESQMRAKMNQMEKTHKEVMEQLQHGSPVPPGAATPNSTMIVAGSDGCGCTGIKGYLPCEQCGDLRAKQDRRIKIPRQLGRGPSSFIPVEEILQEGMERAQQQLFIEAFVSTGRVDNITMVMGLHPEYLASFWKTQYLLLHLDGPLPYHKRHYIAIMAAARHQCSYLVGFHVAEFLKVGGTPDWLQGLHCAPQKLRNLNEINKILAHRPWLITKEHIEALLKTGENSWSLAELIQALVLLTHYHSLASFVFGCGINLETDQDGGHAFQPPSPRSCDSSPASEDGASGSSGKDAMQEVEVLMERMKLLQECQLEEEGVTQEEMETRFELEKTESLLVAPSVDIAEHALPPSVLCFVEDPEFGYKDFTRKGEQAPPTFRAQDYTWEDHGYSLINRLYPDMGQLLDEKFQVVYNLTYNTIAMHRGVDTTMLRRAIWNYIHCVFGIRYDDYDYGEVNQLLERSLKVYIKTVACYPEKATKRMYTHFWRHFKHSEKVHVNLLLLEARMQAALLYALRAITRYMT</sequence>
<organism evidence="9 10">
    <name type="scientific">Chelonia mydas</name>
    <name type="common">Green sea-turtle</name>
    <name type="synonym">Chelonia agassizi</name>
    <dbReference type="NCBI Taxonomy" id="8469"/>
    <lineage>
        <taxon>Eukaryota</taxon>
        <taxon>Metazoa</taxon>
        <taxon>Chordata</taxon>
        <taxon>Craniata</taxon>
        <taxon>Vertebrata</taxon>
        <taxon>Euteleostomi</taxon>
        <taxon>Archelosauria</taxon>
        <taxon>Testudinata</taxon>
        <taxon>Testudines</taxon>
        <taxon>Cryptodira</taxon>
        <taxon>Durocryptodira</taxon>
        <taxon>Americhelydia</taxon>
        <taxon>Chelonioidea</taxon>
        <taxon>Cheloniidae</taxon>
        <taxon>Chelonia</taxon>
    </lineage>
</organism>
<dbReference type="GO" id="GO:0005737">
    <property type="term" value="C:cytoplasm"/>
    <property type="evidence" value="ECO:0007669"/>
    <property type="project" value="UniProtKB-SubCell"/>
</dbReference>
<comment type="similarity">
    <text evidence="3">Belongs to the FAM76 family.</text>
</comment>
<dbReference type="GO" id="GO:0071233">
    <property type="term" value="P:cellular response to L-leucine"/>
    <property type="evidence" value="ECO:0007669"/>
    <property type="project" value="TreeGrafter"/>
</dbReference>
<dbReference type="GO" id="GO:1901031">
    <property type="term" value="P:regulation of response to reactive oxygen species"/>
    <property type="evidence" value="ECO:0007669"/>
    <property type="project" value="InterPro"/>
</dbReference>
<dbReference type="EMBL" id="KB546907">
    <property type="protein sequence ID" value="EMP31099.1"/>
    <property type="molecule type" value="Genomic_DNA"/>
</dbReference>
<accession>M7B209</accession>
<dbReference type="InterPro" id="IPR029032">
    <property type="entry name" value="AhpD-like"/>
</dbReference>
<reference evidence="10" key="1">
    <citation type="journal article" date="2013" name="Nat. Genet.">
        <title>The draft genomes of soft-shell turtle and green sea turtle yield insights into the development and evolution of the turtle-specific body plan.</title>
        <authorList>
            <person name="Wang Z."/>
            <person name="Pascual-Anaya J."/>
            <person name="Zadissa A."/>
            <person name="Li W."/>
            <person name="Niimura Y."/>
            <person name="Huang Z."/>
            <person name="Li C."/>
            <person name="White S."/>
            <person name="Xiong Z."/>
            <person name="Fang D."/>
            <person name="Wang B."/>
            <person name="Ming Y."/>
            <person name="Chen Y."/>
            <person name="Zheng Y."/>
            <person name="Kuraku S."/>
            <person name="Pignatelli M."/>
            <person name="Herrero J."/>
            <person name="Beal K."/>
            <person name="Nozawa M."/>
            <person name="Li Q."/>
            <person name="Wang J."/>
            <person name="Zhang H."/>
            <person name="Yu L."/>
            <person name="Shigenobu S."/>
            <person name="Wang J."/>
            <person name="Liu J."/>
            <person name="Flicek P."/>
            <person name="Searle S."/>
            <person name="Wang J."/>
            <person name="Kuratani S."/>
            <person name="Yin Y."/>
            <person name="Aken B."/>
            <person name="Zhang G."/>
            <person name="Irie N."/>
        </authorList>
    </citation>
    <scope>NUCLEOTIDE SEQUENCE [LARGE SCALE GENOMIC DNA]</scope>
</reference>
<evidence type="ECO:0000256" key="4">
    <source>
        <dbReference type="ARBA" id="ARBA00022490"/>
    </source>
</evidence>
<dbReference type="GO" id="GO:1904262">
    <property type="term" value="P:negative regulation of TORC1 signaling"/>
    <property type="evidence" value="ECO:0007669"/>
    <property type="project" value="TreeGrafter"/>
</dbReference>
<dbReference type="SUPFAM" id="SSF69118">
    <property type="entry name" value="AhpD-like"/>
    <property type="match status" value="1"/>
</dbReference>
<dbReference type="STRING" id="8469.M7B209"/>
<protein>
    <submittedName>
        <fullName evidence="9">Sestrin-2</fullName>
    </submittedName>
</protein>
<name>M7B209_CHEMY</name>
<dbReference type="GO" id="GO:0005634">
    <property type="term" value="C:nucleus"/>
    <property type="evidence" value="ECO:0007669"/>
    <property type="project" value="InterPro"/>
</dbReference>
<dbReference type="Proteomes" id="UP000031443">
    <property type="component" value="Unassembled WGS sequence"/>
</dbReference>
<dbReference type="PANTHER" id="PTHR12474:SF2">
    <property type="entry name" value="SESTRIN-2"/>
    <property type="match status" value="1"/>
</dbReference>
<dbReference type="eggNOG" id="KOG3746">
    <property type="taxonomic scope" value="Eukaryota"/>
</dbReference>
<evidence type="ECO:0000313" key="10">
    <source>
        <dbReference type="Proteomes" id="UP000031443"/>
    </source>
</evidence>
<comment type="subcellular location">
    <subcellularLocation>
        <location evidence="1">Cytoplasm</location>
    </subcellularLocation>
</comment>
<dbReference type="Pfam" id="PF04636">
    <property type="entry name" value="PA26"/>
    <property type="match status" value="1"/>
</dbReference>
<dbReference type="AlphaFoldDB" id="M7B209"/>
<evidence type="ECO:0000256" key="1">
    <source>
        <dbReference type="ARBA" id="ARBA00004496"/>
    </source>
</evidence>
<dbReference type="GO" id="GO:1990253">
    <property type="term" value="P:cellular response to leucine starvation"/>
    <property type="evidence" value="ECO:0007669"/>
    <property type="project" value="TreeGrafter"/>
</dbReference>
<comment type="catalytic activity">
    <reaction evidence="7">
        <text>a hydroperoxide + L-cysteinyl-[protein] = S-hydroxy-L-cysteinyl-[protein] + an alcohol</text>
        <dbReference type="Rhea" id="RHEA:67124"/>
        <dbReference type="Rhea" id="RHEA-COMP:10131"/>
        <dbReference type="Rhea" id="RHEA-COMP:17193"/>
        <dbReference type="ChEBI" id="CHEBI:29950"/>
        <dbReference type="ChEBI" id="CHEBI:30879"/>
        <dbReference type="ChEBI" id="CHEBI:35924"/>
        <dbReference type="ChEBI" id="CHEBI:61973"/>
    </reaction>
    <physiologicalReaction direction="left-to-right" evidence="7">
        <dbReference type="Rhea" id="RHEA:67125"/>
    </physiologicalReaction>
</comment>
<feature type="compositionally biased region" description="Polar residues" evidence="8">
    <location>
        <begin position="177"/>
        <end position="191"/>
    </location>
</feature>
<feature type="region of interest" description="Disordered" evidence="8">
    <location>
        <begin position="145"/>
        <end position="191"/>
    </location>
</feature>
<evidence type="ECO:0000256" key="2">
    <source>
        <dbReference type="ARBA" id="ARBA00008350"/>
    </source>
</evidence>
<dbReference type="GO" id="GO:0070728">
    <property type="term" value="F:L-leucine binding"/>
    <property type="evidence" value="ECO:0007669"/>
    <property type="project" value="TreeGrafter"/>
</dbReference>
<dbReference type="InterPro" id="IPR006730">
    <property type="entry name" value="Sestrin"/>
</dbReference>
<keyword evidence="5" id="KW-0560">Oxidoreductase</keyword>
<proteinExistence type="inferred from homology"/>
<evidence type="ECO:0000256" key="3">
    <source>
        <dbReference type="ARBA" id="ARBA00009097"/>
    </source>
</evidence>
<dbReference type="GO" id="GO:0016239">
    <property type="term" value="P:positive regulation of macroautophagy"/>
    <property type="evidence" value="ECO:0007669"/>
    <property type="project" value="TreeGrafter"/>
</dbReference>
<evidence type="ECO:0000256" key="5">
    <source>
        <dbReference type="ARBA" id="ARBA00023002"/>
    </source>
</evidence>
<dbReference type="Pfam" id="PF16046">
    <property type="entry name" value="FAM76"/>
    <property type="match status" value="1"/>
</dbReference>
<evidence type="ECO:0000313" key="9">
    <source>
        <dbReference type="EMBL" id="EMP31099.1"/>
    </source>
</evidence>
<dbReference type="InterPro" id="IPR032017">
    <property type="entry name" value="FAM76"/>
</dbReference>
<dbReference type="PANTHER" id="PTHR12474">
    <property type="entry name" value="P53 REGULATED PA26 NUCLEAR PROTEIN SESTRIN"/>
    <property type="match status" value="1"/>
</dbReference>
<keyword evidence="4" id="KW-0963">Cytoplasm</keyword>
<dbReference type="Gene3D" id="1.20.1290.10">
    <property type="entry name" value="AhpD-like"/>
    <property type="match status" value="1"/>
</dbReference>
<dbReference type="FunFam" id="1.20.1290.10:FF:000001">
    <property type="entry name" value="Sestrin 1"/>
    <property type="match status" value="1"/>
</dbReference>
<comment type="similarity">
    <text evidence="2">Belongs to the sestrin family.</text>
</comment>
<evidence type="ECO:0000256" key="7">
    <source>
        <dbReference type="ARBA" id="ARBA00049242"/>
    </source>
</evidence>
<evidence type="ECO:0000256" key="6">
    <source>
        <dbReference type="ARBA" id="ARBA00023054"/>
    </source>
</evidence>
<gene>
    <name evidence="9" type="ORF">UY3_11783</name>
</gene>
<keyword evidence="6" id="KW-0175">Coiled coil</keyword>